<dbReference type="AlphaFoldDB" id="A0A3B0T5E7"/>
<sequence>MGTAFDQLAARARACRVCRDHPAGRPLPHHPRPVLSGSAGALILIAGQAPGTRVHASGIPFTDPSGKRLRNWMGIDEATFYNEALVAIVPMALCFPGLDVKGGDLPPRRECAPLWRADIVAALENIELVVAVGMYALKWHLGADCGKTLADTLARWRDHVARTPPLIALPHPSWRNTGWLKRHPYVETEVIVALRARVSSVLAGKT</sequence>
<accession>A0A3B0T5E7</accession>
<evidence type="ECO:0000259" key="1">
    <source>
        <dbReference type="SMART" id="SM00986"/>
    </source>
</evidence>
<dbReference type="CDD" id="cd10033">
    <property type="entry name" value="UDG_like"/>
    <property type="match status" value="1"/>
</dbReference>
<dbReference type="Gene3D" id="3.40.470.10">
    <property type="entry name" value="Uracil-DNA glycosylase-like domain"/>
    <property type="match status" value="1"/>
</dbReference>
<dbReference type="PANTHER" id="PTHR42160">
    <property type="entry name" value="URACIL-DNA GLYCOSYLASE SUPERFAMILY PROTEIN"/>
    <property type="match status" value="1"/>
</dbReference>
<organism evidence="2">
    <name type="scientific">hydrothermal vent metagenome</name>
    <dbReference type="NCBI Taxonomy" id="652676"/>
    <lineage>
        <taxon>unclassified sequences</taxon>
        <taxon>metagenomes</taxon>
        <taxon>ecological metagenomes</taxon>
    </lineage>
</organism>
<dbReference type="EMBL" id="UOEM01000067">
    <property type="protein sequence ID" value="VAW13971.1"/>
    <property type="molecule type" value="Genomic_DNA"/>
</dbReference>
<dbReference type="SMART" id="SM00987">
    <property type="entry name" value="UreE_C"/>
    <property type="match status" value="1"/>
</dbReference>
<gene>
    <name evidence="2" type="ORF">MNBD_ALPHA09-69</name>
</gene>
<evidence type="ECO:0000313" key="2">
    <source>
        <dbReference type="EMBL" id="VAW13971.1"/>
    </source>
</evidence>
<proteinExistence type="predicted"/>
<dbReference type="PANTHER" id="PTHR42160:SF1">
    <property type="entry name" value="URACIL-DNA GLYCOSYLASE SUPERFAMILY PROTEIN"/>
    <property type="match status" value="1"/>
</dbReference>
<dbReference type="Pfam" id="PF03167">
    <property type="entry name" value="UDG"/>
    <property type="match status" value="1"/>
</dbReference>
<dbReference type="InterPro" id="IPR036895">
    <property type="entry name" value="Uracil-DNA_glycosylase-like_sf"/>
</dbReference>
<dbReference type="InterPro" id="IPR005122">
    <property type="entry name" value="Uracil-DNA_glycosylase-like"/>
</dbReference>
<name>A0A3B0T5E7_9ZZZZ</name>
<protein>
    <recommendedName>
        <fullName evidence="1">Uracil-DNA glycosylase-like domain-containing protein</fullName>
    </recommendedName>
</protein>
<reference evidence="2" key="1">
    <citation type="submission" date="2018-06" db="EMBL/GenBank/DDBJ databases">
        <authorList>
            <person name="Zhirakovskaya E."/>
        </authorList>
    </citation>
    <scope>NUCLEOTIDE SEQUENCE</scope>
</reference>
<dbReference type="SMART" id="SM00986">
    <property type="entry name" value="UDG"/>
    <property type="match status" value="1"/>
</dbReference>
<dbReference type="SUPFAM" id="SSF52141">
    <property type="entry name" value="Uracil-DNA glycosylase-like"/>
    <property type="match status" value="1"/>
</dbReference>
<dbReference type="InterPro" id="IPR047124">
    <property type="entry name" value="HI_0220.2"/>
</dbReference>
<feature type="domain" description="Uracil-DNA glycosylase-like" evidence="1">
    <location>
        <begin position="34"/>
        <end position="195"/>
    </location>
</feature>